<reference evidence="1" key="1">
    <citation type="submission" date="2020-05" db="EMBL/GenBank/DDBJ databases">
        <authorList>
            <person name="Chiriac C."/>
            <person name="Salcher M."/>
            <person name="Ghai R."/>
            <person name="Kavagutti S V."/>
        </authorList>
    </citation>
    <scope>NUCLEOTIDE SEQUENCE</scope>
</reference>
<protein>
    <submittedName>
        <fullName evidence="1">Unannotated protein</fullName>
    </submittedName>
</protein>
<dbReference type="EMBL" id="CAEZYG010000131">
    <property type="protein sequence ID" value="CAB4715982.1"/>
    <property type="molecule type" value="Genomic_DNA"/>
</dbReference>
<organism evidence="1">
    <name type="scientific">freshwater metagenome</name>
    <dbReference type="NCBI Taxonomy" id="449393"/>
    <lineage>
        <taxon>unclassified sequences</taxon>
        <taxon>metagenomes</taxon>
        <taxon>ecological metagenomes</taxon>
    </lineage>
</organism>
<name>A0A6J6QYQ8_9ZZZZ</name>
<accession>A0A6J6QYQ8</accession>
<proteinExistence type="predicted"/>
<evidence type="ECO:0000313" key="1">
    <source>
        <dbReference type="EMBL" id="CAB4715982.1"/>
    </source>
</evidence>
<sequence length="126" mass="14338">MGEDHCPNEYVVDAEALFNEIAADVFDCGCTLEHPPNNKSKTNTNANPHRRLDGCFFYMRYVWSTMDNQNVEQQQGANDTKQHLPSPPGNSDVYEIFSSATCCYQIEHVEIAKTFRVLNRLLFGIC</sequence>
<dbReference type="AlphaFoldDB" id="A0A6J6QYQ8"/>
<gene>
    <name evidence="1" type="ORF">UFOPK2657_00752</name>
</gene>